<evidence type="ECO:0000256" key="4">
    <source>
        <dbReference type="ARBA" id="ARBA00022884"/>
    </source>
</evidence>
<dbReference type="EC" id="3.1.1.29" evidence="1 8"/>
<evidence type="ECO:0000256" key="6">
    <source>
        <dbReference type="ARBA" id="ARBA00048707"/>
    </source>
</evidence>
<dbReference type="InterPro" id="IPR001328">
    <property type="entry name" value="Pept_tRNA_hydro"/>
</dbReference>
<organism evidence="9 10">
    <name type="scientific">Corynebacterium vitaeruminis DSM 20294</name>
    <dbReference type="NCBI Taxonomy" id="1224164"/>
    <lineage>
        <taxon>Bacteria</taxon>
        <taxon>Bacillati</taxon>
        <taxon>Actinomycetota</taxon>
        <taxon>Actinomycetes</taxon>
        <taxon>Mycobacteriales</taxon>
        <taxon>Corynebacteriaceae</taxon>
        <taxon>Corynebacterium</taxon>
    </lineage>
</organism>
<feature type="site" description="Discriminates between blocked and unblocked aminoacyl-tRNA" evidence="8">
    <location>
        <position position="13"/>
    </location>
</feature>
<keyword evidence="4 8" id="KW-0694">RNA-binding</keyword>
<feature type="site" description="Stabilizes the basic form of H active site to accept a proton" evidence="8">
    <location>
        <position position="94"/>
    </location>
</feature>
<keyword evidence="3 8" id="KW-0378">Hydrolase</keyword>
<dbReference type="NCBIfam" id="TIGR00447">
    <property type="entry name" value="pth"/>
    <property type="match status" value="1"/>
</dbReference>
<evidence type="ECO:0000256" key="5">
    <source>
        <dbReference type="ARBA" id="ARBA00038063"/>
    </source>
</evidence>
<gene>
    <name evidence="8" type="primary">pth</name>
    <name evidence="9" type="ORF">B843_04870</name>
</gene>
<evidence type="ECO:0000256" key="8">
    <source>
        <dbReference type="HAMAP-Rule" id="MF_00083"/>
    </source>
</evidence>
<dbReference type="STRING" id="1224164.B843_04870"/>
<evidence type="ECO:0000256" key="1">
    <source>
        <dbReference type="ARBA" id="ARBA00013260"/>
    </source>
</evidence>
<reference evidence="9 10" key="1">
    <citation type="submission" date="2013-02" db="EMBL/GenBank/DDBJ databases">
        <title>The complete genome sequence of Corynebacterium vitaeruminis DSM 20294.</title>
        <authorList>
            <person name="Ruckert C."/>
            <person name="Albersmeier A."/>
            <person name="Kalinowski J."/>
        </authorList>
    </citation>
    <scope>NUCLEOTIDE SEQUENCE [LARGE SCALE GENOMIC DNA]</scope>
    <source>
        <strain evidence="10">ATCC 10234</strain>
    </source>
</reference>
<evidence type="ECO:0000313" key="9">
    <source>
        <dbReference type="EMBL" id="AHI22363.1"/>
    </source>
</evidence>
<dbReference type="GO" id="GO:0000049">
    <property type="term" value="F:tRNA binding"/>
    <property type="evidence" value="ECO:0007669"/>
    <property type="project" value="UniProtKB-UniRule"/>
</dbReference>
<dbReference type="Proteomes" id="UP000019222">
    <property type="component" value="Chromosome"/>
</dbReference>
<dbReference type="PANTHER" id="PTHR17224">
    <property type="entry name" value="PEPTIDYL-TRNA HYDROLASE"/>
    <property type="match status" value="1"/>
</dbReference>
<dbReference type="PANTHER" id="PTHR17224:SF1">
    <property type="entry name" value="PEPTIDYL-TRNA HYDROLASE"/>
    <property type="match status" value="1"/>
</dbReference>
<comment type="catalytic activity">
    <reaction evidence="6 8">
        <text>an N-acyl-L-alpha-aminoacyl-tRNA + H2O = an N-acyl-L-amino acid + a tRNA + H(+)</text>
        <dbReference type="Rhea" id="RHEA:54448"/>
        <dbReference type="Rhea" id="RHEA-COMP:10123"/>
        <dbReference type="Rhea" id="RHEA-COMP:13883"/>
        <dbReference type="ChEBI" id="CHEBI:15377"/>
        <dbReference type="ChEBI" id="CHEBI:15378"/>
        <dbReference type="ChEBI" id="CHEBI:59874"/>
        <dbReference type="ChEBI" id="CHEBI:78442"/>
        <dbReference type="ChEBI" id="CHEBI:138191"/>
        <dbReference type="EC" id="3.1.1.29"/>
    </reaction>
</comment>
<keyword evidence="2 8" id="KW-0820">tRNA-binding</keyword>
<feature type="binding site" evidence="8">
    <location>
        <position position="18"/>
    </location>
    <ligand>
        <name>tRNA</name>
        <dbReference type="ChEBI" id="CHEBI:17843"/>
    </ligand>
</feature>
<dbReference type="GO" id="GO:0006515">
    <property type="term" value="P:protein quality control for misfolded or incompletely synthesized proteins"/>
    <property type="evidence" value="ECO:0007669"/>
    <property type="project" value="UniProtKB-UniRule"/>
</dbReference>
<dbReference type="KEGG" id="cvt:B843_04870"/>
<evidence type="ECO:0000256" key="3">
    <source>
        <dbReference type="ARBA" id="ARBA00022801"/>
    </source>
</evidence>
<comment type="subcellular location">
    <subcellularLocation>
        <location evidence="8">Cytoplasm</location>
    </subcellularLocation>
</comment>
<sequence length="179" mass="19362">MTDAPFLIVGLGNPGPQYERTRHNAGYMALHELLGHDSLRPHKKSNTLIAETRLGGKKAILAQPRCFMNLSGTPVRALADFFKVPPAQVVVLFDDLELEFGQVKVSLSGGDHGHNGLRSITKSLGTKDYVRVGIGIGRPPGRMDVASFVLKPFSKAEMKELPIALADAADEVARFVTTS</sequence>
<comment type="function">
    <text evidence="8">Hydrolyzes ribosome-free peptidyl-tRNAs (with 1 or more amino acids incorporated), which drop off the ribosome during protein synthesis, or as a result of ribosome stalling.</text>
</comment>
<dbReference type="AlphaFoldDB" id="W5Y7B0"/>
<keyword evidence="10" id="KW-1185">Reference proteome</keyword>
<dbReference type="GO" id="GO:0004045">
    <property type="term" value="F:peptidyl-tRNA hydrolase activity"/>
    <property type="evidence" value="ECO:0007669"/>
    <property type="project" value="UniProtKB-UniRule"/>
</dbReference>
<dbReference type="GO" id="GO:0005737">
    <property type="term" value="C:cytoplasm"/>
    <property type="evidence" value="ECO:0007669"/>
    <property type="project" value="UniProtKB-SubCell"/>
</dbReference>
<dbReference type="Gene3D" id="3.40.50.1470">
    <property type="entry name" value="Peptidyl-tRNA hydrolase"/>
    <property type="match status" value="1"/>
</dbReference>
<comment type="function">
    <text evidence="8">Catalyzes the release of premature peptidyl moieties from peptidyl-tRNA molecules trapped in stalled 50S ribosomal subunits, and thus maintains levels of free tRNAs and 50S ribosomes.</text>
</comment>
<proteinExistence type="inferred from homology"/>
<protein>
    <recommendedName>
        <fullName evidence="7 8">Peptidyl-tRNA hydrolase</fullName>
        <shortName evidence="8">Pth</shortName>
        <ecNumber evidence="1 8">3.1.1.29</ecNumber>
    </recommendedName>
</protein>
<accession>W5Y7B0</accession>
<keyword evidence="8" id="KW-0963">Cytoplasm</keyword>
<comment type="similarity">
    <text evidence="5 8">Belongs to the PTH family.</text>
</comment>
<dbReference type="Pfam" id="PF01195">
    <property type="entry name" value="Pept_tRNA_hydro"/>
    <property type="match status" value="1"/>
</dbReference>
<dbReference type="CDD" id="cd00462">
    <property type="entry name" value="PTH"/>
    <property type="match status" value="1"/>
</dbReference>
<dbReference type="SUPFAM" id="SSF53178">
    <property type="entry name" value="Peptidyl-tRNA hydrolase-like"/>
    <property type="match status" value="1"/>
</dbReference>
<dbReference type="eggNOG" id="COG0193">
    <property type="taxonomic scope" value="Bacteria"/>
</dbReference>
<evidence type="ECO:0000313" key="10">
    <source>
        <dbReference type="Proteomes" id="UP000019222"/>
    </source>
</evidence>
<dbReference type="FunFam" id="3.40.50.1470:FF:000001">
    <property type="entry name" value="Peptidyl-tRNA hydrolase"/>
    <property type="match status" value="1"/>
</dbReference>
<evidence type="ECO:0000256" key="7">
    <source>
        <dbReference type="ARBA" id="ARBA00050038"/>
    </source>
</evidence>
<feature type="active site" description="Proton acceptor" evidence="8">
    <location>
        <position position="23"/>
    </location>
</feature>
<dbReference type="EMBL" id="CP004353">
    <property type="protein sequence ID" value="AHI22363.1"/>
    <property type="molecule type" value="Genomic_DNA"/>
</dbReference>
<dbReference type="GO" id="GO:0072344">
    <property type="term" value="P:rescue of stalled ribosome"/>
    <property type="evidence" value="ECO:0007669"/>
    <property type="project" value="UniProtKB-UniRule"/>
</dbReference>
<feature type="binding site" evidence="8">
    <location>
        <position position="67"/>
    </location>
    <ligand>
        <name>tRNA</name>
        <dbReference type="ChEBI" id="CHEBI:17843"/>
    </ligand>
</feature>
<comment type="subunit">
    <text evidence="8">Monomer.</text>
</comment>
<name>W5Y7B0_9CORY</name>
<feature type="binding site" evidence="8">
    <location>
        <position position="115"/>
    </location>
    <ligand>
        <name>tRNA</name>
        <dbReference type="ChEBI" id="CHEBI:17843"/>
    </ligand>
</feature>
<dbReference type="HAMAP" id="MF_00083">
    <property type="entry name" value="Pept_tRNA_hydro_bact"/>
    <property type="match status" value="1"/>
</dbReference>
<dbReference type="InterPro" id="IPR036416">
    <property type="entry name" value="Pept_tRNA_hydro_sf"/>
</dbReference>
<feature type="binding site" evidence="8">
    <location>
        <position position="69"/>
    </location>
    <ligand>
        <name>tRNA</name>
        <dbReference type="ChEBI" id="CHEBI:17843"/>
    </ligand>
</feature>
<dbReference type="PATRIC" id="fig|1224164.3.peg.970"/>
<dbReference type="HOGENOM" id="CLU_062456_2_2_11"/>
<dbReference type="InterPro" id="IPR018171">
    <property type="entry name" value="Pept_tRNA_hydro_CS"/>
</dbReference>
<evidence type="ECO:0000256" key="2">
    <source>
        <dbReference type="ARBA" id="ARBA00022555"/>
    </source>
</evidence>
<dbReference type="PROSITE" id="PS01196">
    <property type="entry name" value="PEPT_TRNA_HYDROL_2"/>
    <property type="match status" value="1"/>
</dbReference>